<accession>A0A8S1XC47</accession>
<keyword evidence="3" id="KW-1185">Reference proteome</keyword>
<evidence type="ECO:0000313" key="3">
    <source>
        <dbReference type="Proteomes" id="UP000683925"/>
    </source>
</evidence>
<protein>
    <submittedName>
        <fullName evidence="2">Uncharacterized protein</fullName>
    </submittedName>
</protein>
<gene>
    <name evidence="2" type="ORF">POCTA_138.1.T1160209</name>
</gene>
<name>A0A8S1XC47_PAROT</name>
<dbReference type="Proteomes" id="UP000683925">
    <property type="component" value="Unassembled WGS sequence"/>
</dbReference>
<comment type="caution">
    <text evidence="2">The sequence shown here is derived from an EMBL/GenBank/DDBJ whole genome shotgun (WGS) entry which is preliminary data.</text>
</comment>
<sequence>MMEIFYPQDTCVQPRWSQEIEQCIPSDIRITKVISQLMSNTKKDLRTKEGIDVSSEEEIKVPNVEENT</sequence>
<organism evidence="2 3">
    <name type="scientific">Paramecium octaurelia</name>
    <dbReference type="NCBI Taxonomy" id="43137"/>
    <lineage>
        <taxon>Eukaryota</taxon>
        <taxon>Sar</taxon>
        <taxon>Alveolata</taxon>
        <taxon>Ciliophora</taxon>
        <taxon>Intramacronucleata</taxon>
        <taxon>Oligohymenophorea</taxon>
        <taxon>Peniculida</taxon>
        <taxon>Parameciidae</taxon>
        <taxon>Paramecium</taxon>
    </lineage>
</organism>
<feature type="region of interest" description="Disordered" evidence="1">
    <location>
        <begin position="48"/>
        <end position="68"/>
    </location>
</feature>
<proteinExistence type="predicted"/>
<dbReference type="AlphaFoldDB" id="A0A8S1XC47"/>
<reference evidence="2" key="1">
    <citation type="submission" date="2021-01" db="EMBL/GenBank/DDBJ databases">
        <authorList>
            <consortium name="Genoscope - CEA"/>
            <person name="William W."/>
        </authorList>
    </citation>
    <scope>NUCLEOTIDE SEQUENCE</scope>
</reference>
<evidence type="ECO:0000256" key="1">
    <source>
        <dbReference type="SAM" id="MobiDB-lite"/>
    </source>
</evidence>
<evidence type="ECO:0000313" key="2">
    <source>
        <dbReference type="EMBL" id="CAD8198423.1"/>
    </source>
</evidence>
<dbReference type="EMBL" id="CAJJDP010000116">
    <property type="protein sequence ID" value="CAD8198423.1"/>
    <property type="molecule type" value="Genomic_DNA"/>
</dbReference>